<dbReference type="SUPFAM" id="SSF53448">
    <property type="entry name" value="Nucleotide-diphospho-sugar transferases"/>
    <property type="match status" value="1"/>
</dbReference>
<feature type="domain" description="Glycosyltransferase 2-like" evidence="1">
    <location>
        <begin position="1"/>
        <end position="166"/>
    </location>
</feature>
<name>S2D376_INDAL</name>
<evidence type="ECO:0000313" key="2">
    <source>
        <dbReference type="EMBL" id="EOZ93757.1"/>
    </source>
</evidence>
<dbReference type="Gene3D" id="3.90.550.10">
    <property type="entry name" value="Spore Coat Polysaccharide Biosynthesis Protein SpsA, Chain A"/>
    <property type="match status" value="1"/>
</dbReference>
<gene>
    <name evidence="2" type="ORF">A33Q_3703</name>
</gene>
<dbReference type="STRING" id="1189612.A33Q_3703"/>
<accession>S2D376</accession>
<dbReference type="GO" id="GO:0016758">
    <property type="term" value="F:hexosyltransferase activity"/>
    <property type="evidence" value="ECO:0007669"/>
    <property type="project" value="UniProtKB-ARBA"/>
</dbReference>
<dbReference type="InterPro" id="IPR001173">
    <property type="entry name" value="Glyco_trans_2-like"/>
</dbReference>
<dbReference type="PANTHER" id="PTHR22916">
    <property type="entry name" value="GLYCOSYLTRANSFERASE"/>
    <property type="match status" value="1"/>
</dbReference>
<protein>
    <submittedName>
        <fullName evidence="2">Glycosyltransferase</fullName>
    </submittedName>
</protein>
<evidence type="ECO:0000259" key="1">
    <source>
        <dbReference type="Pfam" id="PF00535"/>
    </source>
</evidence>
<dbReference type="EMBL" id="ALWO02000045">
    <property type="protein sequence ID" value="EOZ93757.1"/>
    <property type="molecule type" value="Genomic_DNA"/>
</dbReference>
<dbReference type="PANTHER" id="PTHR22916:SF3">
    <property type="entry name" value="UDP-GLCNAC:BETAGAL BETA-1,3-N-ACETYLGLUCOSAMINYLTRANSFERASE-LIKE PROTEIN 1"/>
    <property type="match status" value="1"/>
</dbReference>
<sequence>MITYNHKAFINQAIEGVLMQETDFDIELIIADDASPDQTKAIVEGYINNNSKNILISYTKHSQNIGMINNFIWALKLCKGKYIAICEGDDYWTDPLKLQRQLEFLECNPEFVLTYHPVDVLFPDRRIEEDFGIKNIIEKSETNIYDVATFGNFIHTPSVVFRNIIKEFPNQFYQSPIGDFFLYMLLAEHGNFYALSNKMAVYRYGVGIHSSQDSQERAKHWIKTLSLIKEVIKDNTIKKILELRIQNKRLQTLPSNLQSMQDLNDINTAKVLIRFVPIKNLISAIFRKIWR</sequence>
<evidence type="ECO:0000313" key="3">
    <source>
        <dbReference type="Proteomes" id="UP000006073"/>
    </source>
</evidence>
<dbReference type="eggNOG" id="COG0463">
    <property type="taxonomic scope" value="Bacteria"/>
</dbReference>
<organism evidence="2 3">
    <name type="scientific">Indibacter alkaliphilus (strain CCUG 57479 / KCTC 22604 / LW1)</name>
    <dbReference type="NCBI Taxonomy" id="1189612"/>
    <lineage>
        <taxon>Bacteria</taxon>
        <taxon>Pseudomonadati</taxon>
        <taxon>Bacteroidota</taxon>
        <taxon>Cytophagia</taxon>
        <taxon>Cytophagales</taxon>
        <taxon>Cyclobacteriaceae</taxon>
    </lineage>
</organism>
<comment type="caution">
    <text evidence="2">The sequence shown here is derived from an EMBL/GenBank/DDBJ whole genome shotgun (WGS) entry which is preliminary data.</text>
</comment>
<keyword evidence="3" id="KW-1185">Reference proteome</keyword>
<dbReference type="Pfam" id="PF00535">
    <property type="entry name" value="Glycos_transf_2"/>
    <property type="match status" value="1"/>
</dbReference>
<dbReference type="Proteomes" id="UP000006073">
    <property type="component" value="Unassembled WGS sequence"/>
</dbReference>
<dbReference type="InterPro" id="IPR029044">
    <property type="entry name" value="Nucleotide-diphossugar_trans"/>
</dbReference>
<dbReference type="AlphaFoldDB" id="S2D376"/>
<reference evidence="2 3" key="1">
    <citation type="journal article" date="2013" name="Genome Announc.">
        <title>Draft Genome Sequence of Indibacter alkaliphilus Strain LW1T, Isolated from Lonar Lake, a Haloalkaline Lake in the Buldana District of Maharashtra, India.</title>
        <authorList>
            <person name="Singh A."/>
            <person name="Kumar Jangir P."/>
            <person name="Sharma R."/>
            <person name="Singh A."/>
            <person name="Kumar Pinnaka A."/>
            <person name="Shivaji S."/>
        </authorList>
    </citation>
    <scope>NUCLEOTIDE SEQUENCE [LARGE SCALE GENOMIC DNA]</scope>
    <source>
        <strain evidence="3">CCUG 57479 / KCTC 22604 / LW1</strain>
    </source>
</reference>
<proteinExistence type="predicted"/>